<evidence type="ECO:0000256" key="1">
    <source>
        <dbReference type="ARBA" id="ARBA00000073"/>
    </source>
</evidence>
<dbReference type="PANTHER" id="PTHR21600">
    <property type="entry name" value="MITOCHONDRIAL RNA PSEUDOURIDINE SYNTHASE"/>
    <property type="match status" value="1"/>
</dbReference>
<dbReference type="Proteomes" id="UP001519887">
    <property type="component" value="Unassembled WGS sequence"/>
</dbReference>
<dbReference type="CDD" id="cd02869">
    <property type="entry name" value="PseudoU_synth_RluA_like"/>
    <property type="match status" value="1"/>
</dbReference>
<feature type="domain" description="Pseudouridine synthase RsuA/RluA-like" evidence="4">
    <location>
        <begin position="22"/>
        <end position="178"/>
    </location>
</feature>
<gene>
    <name evidence="5" type="ORF">K0U00_05600</name>
</gene>
<sequence length="252" mass="27694">MMSSEYPLPGSGKLTVLYEDNHLLAVVKPPGVLSQEDDTGEPDMVNLLKQDLKERYSKPGNVFVGLVHRLDRPVGGAMLFAKTSKAASRLSDSVRTRSFDKIYVALVQGAPEASSGRLVHYLSKDAKRNIVSVYDRPAADAKEAVLDYAVVASRGSCSLVVVRLLTGRSHQIRAQMAATGCPLLYDRKYGAAAVEGERDIALWSVSIGVSHPVTKEWMTFRSLPPMEEPWNRFDAEDYSRGLEKLPASGELR</sequence>
<reference evidence="5 6" key="1">
    <citation type="submission" date="2021-07" db="EMBL/GenBank/DDBJ databases">
        <title>Paenibacillus radiodurans sp. nov., isolated from the southeastern edge of Tengger Desert.</title>
        <authorList>
            <person name="Zhang G."/>
        </authorList>
    </citation>
    <scope>NUCLEOTIDE SEQUENCE [LARGE SCALE GENOMIC DNA]</scope>
    <source>
        <strain evidence="5 6">CCM 7311</strain>
    </source>
</reference>
<accession>A0ABS7BYE5</accession>
<name>A0ABS7BYE5_9BACL</name>
<evidence type="ECO:0000313" key="5">
    <source>
        <dbReference type="EMBL" id="MBW7453511.1"/>
    </source>
</evidence>
<evidence type="ECO:0000256" key="3">
    <source>
        <dbReference type="ARBA" id="ARBA00033164"/>
    </source>
</evidence>
<dbReference type="Gene3D" id="3.30.2350.10">
    <property type="entry name" value="Pseudouridine synthase"/>
    <property type="match status" value="1"/>
</dbReference>
<dbReference type="InterPro" id="IPR050188">
    <property type="entry name" value="RluA_PseudoU_synthase"/>
</dbReference>
<dbReference type="RefSeq" id="WP_210040400.1">
    <property type="nucleotide sequence ID" value="NZ_JBHLVU010000021.1"/>
</dbReference>
<dbReference type="InterPro" id="IPR006145">
    <property type="entry name" value="PsdUridine_synth_RsuA/RluA"/>
</dbReference>
<dbReference type="SUPFAM" id="SSF55120">
    <property type="entry name" value="Pseudouridine synthase"/>
    <property type="match status" value="1"/>
</dbReference>
<comment type="caution">
    <text evidence="5">The sequence shown here is derived from an EMBL/GenBank/DDBJ whole genome shotgun (WGS) entry which is preliminary data.</text>
</comment>
<organism evidence="5 6">
    <name type="scientific">Paenibacillus sepulcri</name>
    <dbReference type="NCBI Taxonomy" id="359917"/>
    <lineage>
        <taxon>Bacteria</taxon>
        <taxon>Bacillati</taxon>
        <taxon>Bacillota</taxon>
        <taxon>Bacilli</taxon>
        <taxon>Bacillales</taxon>
        <taxon>Paenibacillaceae</taxon>
        <taxon>Paenibacillus</taxon>
    </lineage>
</organism>
<dbReference type="EMBL" id="JAHZIK010000083">
    <property type="protein sequence ID" value="MBW7453511.1"/>
    <property type="molecule type" value="Genomic_DNA"/>
</dbReference>
<proteinExistence type="predicted"/>
<evidence type="ECO:0000256" key="2">
    <source>
        <dbReference type="ARBA" id="ARBA00031870"/>
    </source>
</evidence>
<dbReference type="Pfam" id="PF00849">
    <property type="entry name" value="PseudoU_synth_2"/>
    <property type="match status" value="1"/>
</dbReference>
<keyword evidence="6" id="KW-1185">Reference proteome</keyword>
<dbReference type="InterPro" id="IPR020103">
    <property type="entry name" value="PsdUridine_synth_cat_dom_sf"/>
</dbReference>
<comment type="catalytic activity">
    <reaction evidence="1">
        <text>a uridine in RNA = a pseudouridine in RNA</text>
        <dbReference type="Rhea" id="RHEA:48348"/>
        <dbReference type="Rhea" id="RHEA-COMP:12068"/>
        <dbReference type="Rhea" id="RHEA-COMP:12069"/>
        <dbReference type="ChEBI" id="CHEBI:65314"/>
        <dbReference type="ChEBI" id="CHEBI:65315"/>
    </reaction>
</comment>
<evidence type="ECO:0000313" key="6">
    <source>
        <dbReference type="Proteomes" id="UP001519887"/>
    </source>
</evidence>
<evidence type="ECO:0000259" key="4">
    <source>
        <dbReference type="Pfam" id="PF00849"/>
    </source>
</evidence>
<protein>
    <recommendedName>
        <fullName evidence="2">RNA pseudouridylate synthase</fullName>
    </recommendedName>
    <alternativeName>
        <fullName evidence="3">RNA-uridine isomerase</fullName>
    </alternativeName>
</protein>